<proteinExistence type="predicted"/>
<dbReference type="AlphaFoldDB" id="A0A830BI10"/>
<evidence type="ECO:0000256" key="3">
    <source>
        <dbReference type="ARBA" id="ARBA00022771"/>
    </source>
</evidence>
<dbReference type="PANTHER" id="PTHR33345">
    <property type="entry name" value="ADAPTER PROTEIN, PUTATIVE-RELATED"/>
    <property type="match status" value="1"/>
</dbReference>
<protein>
    <recommendedName>
        <fullName evidence="10">Oberon PHD finger domain-containing protein</fullName>
    </recommendedName>
</protein>
<evidence type="ECO:0000256" key="2">
    <source>
        <dbReference type="ARBA" id="ARBA00022723"/>
    </source>
</evidence>
<dbReference type="GO" id="GO:0008270">
    <property type="term" value="F:zinc ion binding"/>
    <property type="evidence" value="ECO:0007669"/>
    <property type="project" value="UniProtKB-KW"/>
</dbReference>
<feature type="domain" description="Oberon-like PHD finger" evidence="6">
    <location>
        <begin position="122"/>
        <end position="254"/>
    </location>
</feature>
<evidence type="ECO:0000313" key="9">
    <source>
        <dbReference type="Proteomes" id="UP000653305"/>
    </source>
</evidence>
<accession>A0A830BI10</accession>
<evidence type="ECO:0000259" key="7">
    <source>
        <dbReference type="Pfam" id="PF23299"/>
    </source>
</evidence>
<gene>
    <name evidence="8" type="ORF">PHJA_000796400</name>
</gene>
<evidence type="ECO:0008006" key="10">
    <source>
        <dbReference type="Google" id="ProtNLM"/>
    </source>
</evidence>
<dbReference type="InterPro" id="IPR055508">
    <property type="entry name" value="DUF7081"/>
</dbReference>
<evidence type="ECO:0000256" key="1">
    <source>
        <dbReference type="ARBA" id="ARBA00004123"/>
    </source>
</evidence>
<dbReference type="Proteomes" id="UP000653305">
    <property type="component" value="Unassembled WGS sequence"/>
</dbReference>
<feature type="domain" description="DUF7081" evidence="7">
    <location>
        <begin position="25"/>
        <end position="115"/>
    </location>
</feature>
<dbReference type="PANTHER" id="PTHR33345:SF6">
    <property type="entry name" value="OS03G0747200 PROTEIN"/>
    <property type="match status" value="1"/>
</dbReference>
<sequence length="282" mass="31707">MDIDCPVVSKASPRGPHENGLILYPVSVNDSGEGLPYAPEDFPNPGDKWRWKVGKRIANSGYFVDRYAYLPRRLRQPGHRKGFASRLSLEQYVRENFPDTDIERFFASFHWKIPSNLMTKAGNKSCSSLAVQQEDSFSEFMSCDICCDEPGFCRDCCCILCCRVIDKASDGYSYIRCEANVEGSTCGHSCHIDCALRAYMAGTVGGSIGLDAEYYCRRCDSRTDLVSYVTKLLENCDSVASQEEFEKILRVGVCVLRGSKKTSAKDLLRHIELAMSKVSREW</sequence>
<evidence type="ECO:0000256" key="5">
    <source>
        <dbReference type="ARBA" id="ARBA00023242"/>
    </source>
</evidence>
<dbReference type="EMBL" id="BMAC01000127">
    <property type="protein sequence ID" value="GFP86526.1"/>
    <property type="molecule type" value="Genomic_DNA"/>
</dbReference>
<keyword evidence="2" id="KW-0479">Metal-binding</keyword>
<dbReference type="GO" id="GO:0005634">
    <property type="term" value="C:nucleus"/>
    <property type="evidence" value="ECO:0007669"/>
    <property type="project" value="UniProtKB-SubCell"/>
</dbReference>
<dbReference type="OrthoDB" id="1852608at2759"/>
<keyword evidence="5" id="KW-0539">Nucleus</keyword>
<comment type="caution">
    <text evidence="8">The sequence shown here is derived from an EMBL/GenBank/DDBJ whole genome shotgun (WGS) entry which is preliminary data.</text>
</comment>
<evidence type="ECO:0000256" key="4">
    <source>
        <dbReference type="ARBA" id="ARBA00022833"/>
    </source>
</evidence>
<dbReference type="Pfam" id="PF07227">
    <property type="entry name" value="PHD_Oberon"/>
    <property type="match status" value="1"/>
</dbReference>
<reference evidence="8" key="1">
    <citation type="submission" date="2020-07" db="EMBL/GenBank/DDBJ databases">
        <title>Ethylene signaling mediates host invasion by parasitic plants.</title>
        <authorList>
            <person name="Yoshida S."/>
        </authorList>
    </citation>
    <scope>NUCLEOTIDE SEQUENCE</scope>
    <source>
        <strain evidence="8">Okayama</strain>
    </source>
</reference>
<keyword evidence="9" id="KW-1185">Reference proteome</keyword>
<dbReference type="InterPro" id="IPR032881">
    <property type="entry name" value="Oberon-like_PHD"/>
</dbReference>
<evidence type="ECO:0000259" key="6">
    <source>
        <dbReference type="Pfam" id="PF07227"/>
    </source>
</evidence>
<name>A0A830BI10_9LAMI</name>
<comment type="subcellular location">
    <subcellularLocation>
        <location evidence="1">Nucleus</location>
    </subcellularLocation>
</comment>
<keyword evidence="3" id="KW-0863">Zinc-finger</keyword>
<evidence type="ECO:0000313" key="8">
    <source>
        <dbReference type="EMBL" id="GFP86526.1"/>
    </source>
</evidence>
<keyword evidence="4" id="KW-0862">Zinc</keyword>
<dbReference type="Pfam" id="PF23299">
    <property type="entry name" value="DUF7081"/>
    <property type="match status" value="1"/>
</dbReference>
<organism evidence="8 9">
    <name type="scientific">Phtheirospermum japonicum</name>
    <dbReference type="NCBI Taxonomy" id="374723"/>
    <lineage>
        <taxon>Eukaryota</taxon>
        <taxon>Viridiplantae</taxon>
        <taxon>Streptophyta</taxon>
        <taxon>Embryophyta</taxon>
        <taxon>Tracheophyta</taxon>
        <taxon>Spermatophyta</taxon>
        <taxon>Magnoliopsida</taxon>
        <taxon>eudicotyledons</taxon>
        <taxon>Gunneridae</taxon>
        <taxon>Pentapetalae</taxon>
        <taxon>asterids</taxon>
        <taxon>lamiids</taxon>
        <taxon>Lamiales</taxon>
        <taxon>Orobanchaceae</taxon>
        <taxon>Orobanchaceae incertae sedis</taxon>
        <taxon>Phtheirospermum</taxon>
    </lineage>
</organism>